<evidence type="ECO:0000256" key="1">
    <source>
        <dbReference type="SAM" id="Phobius"/>
    </source>
</evidence>
<comment type="caution">
    <text evidence="2">The sequence shown here is derived from an EMBL/GenBank/DDBJ whole genome shotgun (WGS) entry which is preliminary data.</text>
</comment>
<dbReference type="Proteomes" id="UP000569092">
    <property type="component" value="Unassembled WGS sequence"/>
</dbReference>
<name>A0A7W8JBF4_9BACT</name>
<accession>A0A7W8JBF4</accession>
<feature type="transmembrane region" description="Helical" evidence="1">
    <location>
        <begin position="6"/>
        <end position="26"/>
    </location>
</feature>
<dbReference type="NCBIfam" id="NF041949">
    <property type="entry name" value="THIVI_2564_fam"/>
    <property type="match status" value="1"/>
</dbReference>
<sequence>MLTPALISVIVTLIVVGLLLYLIGLIPMDGTIKQIIRVVVIIAVIIWLLQTFNLLGPLGFHHALR</sequence>
<evidence type="ECO:0000313" key="3">
    <source>
        <dbReference type="Proteomes" id="UP000569092"/>
    </source>
</evidence>
<evidence type="ECO:0000313" key="2">
    <source>
        <dbReference type="EMBL" id="MBB5344862.1"/>
    </source>
</evidence>
<dbReference type="InterPro" id="IPR049641">
    <property type="entry name" value="THIVI_2564-like"/>
</dbReference>
<keyword evidence="1" id="KW-0812">Transmembrane</keyword>
<keyword evidence="1" id="KW-1133">Transmembrane helix</keyword>
<protein>
    <submittedName>
        <fullName evidence="2">Membrane protein</fullName>
    </submittedName>
</protein>
<gene>
    <name evidence="2" type="ORF">HDF10_002848</name>
</gene>
<keyword evidence="1" id="KW-0472">Membrane</keyword>
<proteinExistence type="predicted"/>
<feature type="transmembrane region" description="Helical" evidence="1">
    <location>
        <begin position="38"/>
        <end position="60"/>
    </location>
</feature>
<organism evidence="2 3">
    <name type="scientific">Tunturiibacter lichenicola</name>
    <dbReference type="NCBI Taxonomy" id="2051959"/>
    <lineage>
        <taxon>Bacteria</taxon>
        <taxon>Pseudomonadati</taxon>
        <taxon>Acidobacteriota</taxon>
        <taxon>Terriglobia</taxon>
        <taxon>Terriglobales</taxon>
        <taxon>Acidobacteriaceae</taxon>
        <taxon>Tunturiibacter</taxon>
    </lineage>
</organism>
<dbReference type="AlphaFoldDB" id="A0A7W8JBF4"/>
<dbReference type="EMBL" id="JACHDZ010000004">
    <property type="protein sequence ID" value="MBB5344862.1"/>
    <property type="molecule type" value="Genomic_DNA"/>
</dbReference>
<reference evidence="2 3" key="1">
    <citation type="submission" date="2020-08" db="EMBL/GenBank/DDBJ databases">
        <title>Genomic Encyclopedia of Type Strains, Phase IV (KMG-V): Genome sequencing to study the core and pangenomes of soil and plant-associated prokaryotes.</title>
        <authorList>
            <person name="Whitman W."/>
        </authorList>
    </citation>
    <scope>NUCLEOTIDE SEQUENCE [LARGE SCALE GENOMIC DNA]</scope>
    <source>
        <strain evidence="2 3">M8US30</strain>
    </source>
</reference>